<protein>
    <submittedName>
        <fullName evidence="1">Uncharacterized protein</fullName>
    </submittedName>
</protein>
<proteinExistence type="predicted"/>
<organism evidence="1">
    <name type="scientific">Anguilla anguilla</name>
    <name type="common">European freshwater eel</name>
    <name type="synonym">Muraena anguilla</name>
    <dbReference type="NCBI Taxonomy" id="7936"/>
    <lineage>
        <taxon>Eukaryota</taxon>
        <taxon>Metazoa</taxon>
        <taxon>Chordata</taxon>
        <taxon>Craniata</taxon>
        <taxon>Vertebrata</taxon>
        <taxon>Euteleostomi</taxon>
        <taxon>Actinopterygii</taxon>
        <taxon>Neopterygii</taxon>
        <taxon>Teleostei</taxon>
        <taxon>Anguilliformes</taxon>
        <taxon>Anguillidae</taxon>
        <taxon>Anguilla</taxon>
    </lineage>
</organism>
<reference evidence="1" key="1">
    <citation type="submission" date="2014-11" db="EMBL/GenBank/DDBJ databases">
        <authorList>
            <person name="Amaro Gonzalez C."/>
        </authorList>
    </citation>
    <scope>NUCLEOTIDE SEQUENCE</scope>
</reference>
<sequence length="23" mass="2462">MSVCMCGCVSACASVYISVRVHR</sequence>
<accession>A0A0E9U2I8</accession>
<reference evidence="1" key="2">
    <citation type="journal article" date="2015" name="Fish Shellfish Immunol.">
        <title>Early steps in the European eel (Anguilla anguilla)-Vibrio vulnificus interaction in the gills: Role of the RtxA13 toxin.</title>
        <authorList>
            <person name="Callol A."/>
            <person name="Pajuelo D."/>
            <person name="Ebbesson L."/>
            <person name="Teles M."/>
            <person name="MacKenzie S."/>
            <person name="Amaro C."/>
        </authorList>
    </citation>
    <scope>NUCLEOTIDE SEQUENCE</scope>
</reference>
<name>A0A0E9U2I8_ANGAN</name>
<dbReference type="EMBL" id="GBXM01049192">
    <property type="protein sequence ID" value="JAH59385.1"/>
    <property type="molecule type" value="Transcribed_RNA"/>
</dbReference>
<dbReference type="AlphaFoldDB" id="A0A0E9U2I8"/>
<evidence type="ECO:0000313" key="1">
    <source>
        <dbReference type="EMBL" id="JAH59385.1"/>
    </source>
</evidence>